<organism evidence="2 3">
    <name type="scientific">Candidatus Hydrogenisulfobacillus filiaventi</name>
    <dbReference type="NCBI Taxonomy" id="2707344"/>
    <lineage>
        <taxon>Bacteria</taxon>
        <taxon>Bacillati</taxon>
        <taxon>Bacillota</taxon>
        <taxon>Clostridia</taxon>
        <taxon>Eubacteriales</taxon>
        <taxon>Clostridiales Family XVII. Incertae Sedis</taxon>
        <taxon>Candidatus Hydrogenisulfobacillus</taxon>
    </lineage>
</organism>
<dbReference type="SUPFAM" id="SSF141868">
    <property type="entry name" value="EAL domain-like"/>
    <property type="match status" value="1"/>
</dbReference>
<dbReference type="PANTHER" id="PTHR33121">
    <property type="entry name" value="CYCLIC DI-GMP PHOSPHODIESTERASE PDEF"/>
    <property type="match status" value="1"/>
</dbReference>
<reference evidence="2 3" key="1">
    <citation type="submission" date="2020-02" db="EMBL/GenBank/DDBJ databases">
        <authorList>
            <person name="Hogendoorn C."/>
        </authorList>
    </citation>
    <scope>NUCLEOTIDE SEQUENCE [LARGE SCALE GENOMIC DNA]</scope>
    <source>
        <strain evidence="2">R501</strain>
    </source>
</reference>
<keyword evidence="3" id="KW-1185">Reference proteome</keyword>
<sequence length="244" mass="25705">MGIPGIGSAGGAFPDSLCSILQSGALTVALQPVVALRTGQVIGYESLLRGPAGTAWEAPGRLFQAARAEGLLAALEAAARRLGWAAAARLDPGQVLFLNLGWVDGPIALNPDRVPVDPRRVILEVPETAPGVHDACFLAALDRWRRAGHPIALDDYGAGCATVERLLTLRPDWIKLAGPWVRGVARDRWRVAVIQGVLGAAREVGAQVVAEGCETAEDAACLAALGVPFGQGFWWGRPQRLDSE</sequence>
<name>A0A6F8ZDR3_9FIRM</name>
<dbReference type="AlphaFoldDB" id="A0A6F8ZDR3"/>
<dbReference type="InterPro" id="IPR035919">
    <property type="entry name" value="EAL_sf"/>
</dbReference>
<dbReference type="Proteomes" id="UP000503399">
    <property type="component" value="Chromosome"/>
</dbReference>
<dbReference type="SMART" id="SM00052">
    <property type="entry name" value="EAL"/>
    <property type="match status" value="1"/>
</dbReference>
<accession>A0A6F8ZDR3</accession>
<dbReference type="Gene3D" id="3.20.20.450">
    <property type="entry name" value="EAL domain"/>
    <property type="match status" value="1"/>
</dbReference>
<dbReference type="InterPro" id="IPR050706">
    <property type="entry name" value="Cyclic-di-GMP_PDE-like"/>
</dbReference>
<protein>
    <recommendedName>
        <fullName evidence="1">EAL domain-containing protein</fullName>
    </recommendedName>
</protein>
<dbReference type="Pfam" id="PF00563">
    <property type="entry name" value="EAL"/>
    <property type="match status" value="1"/>
</dbReference>
<dbReference type="EMBL" id="LR778114">
    <property type="protein sequence ID" value="CAB1127749.1"/>
    <property type="molecule type" value="Genomic_DNA"/>
</dbReference>
<evidence type="ECO:0000313" key="2">
    <source>
        <dbReference type="EMBL" id="CAB1127749.1"/>
    </source>
</evidence>
<proteinExistence type="predicted"/>
<dbReference type="CDD" id="cd01948">
    <property type="entry name" value="EAL"/>
    <property type="match status" value="1"/>
</dbReference>
<dbReference type="GO" id="GO:0071111">
    <property type="term" value="F:cyclic-guanylate-specific phosphodiesterase activity"/>
    <property type="evidence" value="ECO:0007669"/>
    <property type="project" value="InterPro"/>
</dbReference>
<feature type="domain" description="EAL" evidence="1">
    <location>
        <begin position="10"/>
        <end position="244"/>
    </location>
</feature>
<dbReference type="InterPro" id="IPR001633">
    <property type="entry name" value="EAL_dom"/>
</dbReference>
<dbReference type="PANTHER" id="PTHR33121:SF76">
    <property type="entry name" value="SIGNALING PROTEIN"/>
    <property type="match status" value="1"/>
</dbReference>
<evidence type="ECO:0000259" key="1">
    <source>
        <dbReference type="PROSITE" id="PS50883"/>
    </source>
</evidence>
<evidence type="ECO:0000313" key="3">
    <source>
        <dbReference type="Proteomes" id="UP000503399"/>
    </source>
</evidence>
<dbReference type="PROSITE" id="PS50883">
    <property type="entry name" value="EAL"/>
    <property type="match status" value="1"/>
</dbReference>
<gene>
    <name evidence="2" type="ORF">R50_0243</name>
</gene>
<dbReference type="KEGG" id="hfv:R50_0243"/>